<reference evidence="3" key="1">
    <citation type="submission" date="2016-10" db="EMBL/GenBank/DDBJ databases">
        <authorList>
            <person name="Varghese N."/>
            <person name="Submissions S."/>
        </authorList>
    </citation>
    <scope>NUCLEOTIDE SEQUENCE [LARGE SCALE GENOMIC DNA]</scope>
    <source>
        <strain evidence="3">CGMCC 1.7061</strain>
    </source>
</reference>
<proteinExistence type="predicted"/>
<keyword evidence="1" id="KW-0472">Membrane</keyword>
<gene>
    <name evidence="2" type="ORF">SAMN04487963_0373</name>
</gene>
<dbReference type="EMBL" id="FOUE01000001">
    <property type="protein sequence ID" value="SFL87959.1"/>
    <property type="molecule type" value="Genomic_DNA"/>
</dbReference>
<evidence type="ECO:0000256" key="1">
    <source>
        <dbReference type="SAM" id="Phobius"/>
    </source>
</evidence>
<accession>A0A1I4LAQ0</accession>
<keyword evidence="3" id="KW-1185">Reference proteome</keyword>
<evidence type="ECO:0000313" key="2">
    <source>
        <dbReference type="EMBL" id="SFL87959.1"/>
    </source>
</evidence>
<keyword evidence="1" id="KW-0812">Transmembrane</keyword>
<evidence type="ECO:0000313" key="3">
    <source>
        <dbReference type="Proteomes" id="UP000198519"/>
    </source>
</evidence>
<organism evidence="2 3">
    <name type="scientific">Marinobacter zhejiangensis</name>
    <dbReference type="NCBI Taxonomy" id="488535"/>
    <lineage>
        <taxon>Bacteria</taxon>
        <taxon>Pseudomonadati</taxon>
        <taxon>Pseudomonadota</taxon>
        <taxon>Gammaproteobacteria</taxon>
        <taxon>Pseudomonadales</taxon>
        <taxon>Marinobacteraceae</taxon>
        <taxon>Marinobacter</taxon>
    </lineage>
</organism>
<feature type="transmembrane region" description="Helical" evidence="1">
    <location>
        <begin position="33"/>
        <end position="55"/>
    </location>
</feature>
<keyword evidence="1" id="KW-1133">Transmembrane helix</keyword>
<dbReference type="Proteomes" id="UP000198519">
    <property type="component" value="Unassembled WGS sequence"/>
</dbReference>
<dbReference type="STRING" id="488535.SAMN04487963_0373"/>
<feature type="transmembrane region" description="Helical" evidence="1">
    <location>
        <begin position="67"/>
        <end position="89"/>
    </location>
</feature>
<name>A0A1I4LAQ0_9GAMM</name>
<dbReference type="OrthoDB" id="9963394at2"/>
<sequence length="146" mass="15952">MESPEKQKLTIAELPYLIEDFQLIKKLESREQLSNFLSMIGIGIAVIGGLILIFGPNSVMVSRSGPTFFEMLLLVPGPIISVGVLLLFISSHVAHPVLSEIEAFITQNFELIDNDGLPSNQGIIRGKIEPEGHLRLVFVPASELTG</sequence>
<protein>
    <submittedName>
        <fullName evidence="2">Uncharacterized protein</fullName>
    </submittedName>
</protein>
<dbReference type="AlphaFoldDB" id="A0A1I4LAQ0"/>